<evidence type="ECO:0000259" key="5">
    <source>
        <dbReference type="PROSITE" id="PS01124"/>
    </source>
</evidence>
<sequence>MTFAGIFNTLLLLGTLQGFIVCGMLFFSKVNIRQNKILAVLILLMTLACLNLYLYGATWISRTSIIRAVLNLNLIPLVIVMPFGPLLYFYVKSVSSPEFRLTKKERWHFYPVIIDIGSQLAAVVFITGILTGTLKNRPGPWGMFIDTYNVYADIPRWLSVTIYLWMASRYLTKVKIRQESYLKWLHQFVRVFLIFQAIWFIYLVPYVIPQLTDWVLNTVDWYPVYIPLVILIYYLGIKGLLMPAREEMPAVKTTPISADVITTALPLLEKAMKEDKLYLDPALNLALMSQHTGLPQKTISSVLNQHLQKSFNDFVNGYRIETFKEKTADSRFDHLTIMGLALESGFNSLPTFQRVFKNTMGISPREYISSQQKKRVIDSE</sequence>
<evidence type="ECO:0000313" key="6">
    <source>
        <dbReference type="EMBL" id="MVT07037.1"/>
    </source>
</evidence>
<reference evidence="6 7" key="1">
    <citation type="submission" date="2019-12" db="EMBL/GenBank/DDBJ databases">
        <title>Chitinophaga sp. strain ysch24 (GDMCC 1.1355), whole genome shotgun sequence.</title>
        <authorList>
            <person name="Zhang X."/>
        </authorList>
    </citation>
    <scope>NUCLEOTIDE SEQUENCE [LARGE SCALE GENOMIC DNA]</scope>
    <source>
        <strain evidence="7">ysch24</strain>
    </source>
</reference>
<keyword evidence="4" id="KW-0812">Transmembrane</keyword>
<feature type="transmembrane region" description="Helical" evidence="4">
    <location>
        <begin position="184"/>
        <end position="202"/>
    </location>
</feature>
<dbReference type="InterPro" id="IPR009057">
    <property type="entry name" value="Homeodomain-like_sf"/>
</dbReference>
<feature type="transmembrane region" description="Helical" evidence="4">
    <location>
        <begin position="112"/>
        <end position="134"/>
    </location>
</feature>
<keyword evidence="4" id="KW-0472">Membrane</keyword>
<dbReference type="PROSITE" id="PS01124">
    <property type="entry name" value="HTH_ARAC_FAMILY_2"/>
    <property type="match status" value="1"/>
</dbReference>
<dbReference type="InterPro" id="IPR018060">
    <property type="entry name" value="HTH_AraC"/>
</dbReference>
<dbReference type="PANTHER" id="PTHR43280:SF29">
    <property type="entry name" value="ARAC-FAMILY TRANSCRIPTIONAL REGULATOR"/>
    <property type="match status" value="1"/>
</dbReference>
<dbReference type="GO" id="GO:0043565">
    <property type="term" value="F:sequence-specific DNA binding"/>
    <property type="evidence" value="ECO:0007669"/>
    <property type="project" value="InterPro"/>
</dbReference>
<evidence type="ECO:0000313" key="7">
    <source>
        <dbReference type="Proteomes" id="UP000461730"/>
    </source>
</evidence>
<name>A0A7K1TY57_9BACT</name>
<evidence type="ECO:0000256" key="1">
    <source>
        <dbReference type="ARBA" id="ARBA00023015"/>
    </source>
</evidence>
<evidence type="ECO:0000256" key="4">
    <source>
        <dbReference type="SAM" id="Phobius"/>
    </source>
</evidence>
<dbReference type="EMBL" id="WRXN01000001">
    <property type="protein sequence ID" value="MVT07037.1"/>
    <property type="molecule type" value="Genomic_DNA"/>
</dbReference>
<comment type="caution">
    <text evidence="6">The sequence shown here is derived from an EMBL/GenBank/DDBJ whole genome shotgun (WGS) entry which is preliminary data.</text>
</comment>
<keyword evidence="3" id="KW-0804">Transcription</keyword>
<feature type="transmembrane region" description="Helical" evidence="4">
    <location>
        <begin position="38"/>
        <end position="56"/>
    </location>
</feature>
<feature type="transmembrane region" description="Helical" evidence="4">
    <location>
        <begin position="222"/>
        <end position="241"/>
    </location>
</feature>
<feature type="domain" description="HTH araC/xylS-type" evidence="5">
    <location>
        <begin position="262"/>
        <end position="370"/>
    </location>
</feature>
<organism evidence="6 7">
    <name type="scientific">Chitinophaga tropicalis</name>
    <dbReference type="NCBI Taxonomy" id="2683588"/>
    <lineage>
        <taxon>Bacteria</taxon>
        <taxon>Pseudomonadati</taxon>
        <taxon>Bacteroidota</taxon>
        <taxon>Chitinophagia</taxon>
        <taxon>Chitinophagales</taxon>
        <taxon>Chitinophagaceae</taxon>
        <taxon>Chitinophaga</taxon>
    </lineage>
</organism>
<dbReference type="SMART" id="SM00342">
    <property type="entry name" value="HTH_ARAC"/>
    <property type="match status" value="1"/>
</dbReference>
<keyword evidence="4" id="KW-1133">Transmembrane helix</keyword>
<gene>
    <name evidence="6" type="ORF">GO493_02100</name>
</gene>
<proteinExistence type="predicted"/>
<evidence type="ECO:0000256" key="2">
    <source>
        <dbReference type="ARBA" id="ARBA00023125"/>
    </source>
</evidence>
<feature type="transmembrane region" description="Helical" evidence="4">
    <location>
        <begin position="6"/>
        <end position="26"/>
    </location>
</feature>
<feature type="transmembrane region" description="Helical" evidence="4">
    <location>
        <begin position="68"/>
        <end position="91"/>
    </location>
</feature>
<dbReference type="PANTHER" id="PTHR43280">
    <property type="entry name" value="ARAC-FAMILY TRANSCRIPTIONAL REGULATOR"/>
    <property type="match status" value="1"/>
</dbReference>
<dbReference type="Pfam" id="PF12833">
    <property type="entry name" value="HTH_18"/>
    <property type="match status" value="1"/>
</dbReference>
<keyword evidence="1" id="KW-0805">Transcription regulation</keyword>
<evidence type="ECO:0000256" key="3">
    <source>
        <dbReference type="ARBA" id="ARBA00023163"/>
    </source>
</evidence>
<protein>
    <submittedName>
        <fullName evidence="6">Helix-turn-helix domain-containing protein</fullName>
    </submittedName>
</protein>
<dbReference type="SUPFAM" id="SSF46689">
    <property type="entry name" value="Homeodomain-like"/>
    <property type="match status" value="1"/>
</dbReference>
<dbReference type="GO" id="GO:0003700">
    <property type="term" value="F:DNA-binding transcription factor activity"/>
    <property type="evidence" value="ECO:0007669"/>
    <property type="project" value="InterPro"/>
</dbReference>
<feature type="transmembrane region" description="Helical" evidence="4">
    <location>
        <begin position="154"/>
        <end position="172"/>
    </location>
</feature>
<keyword evidence="2" id="KW-0238">DNA-binding</keyword>
<dbReference type="Gene3D" id="1.10.10.60">
    <property type="entry name" value="Homeodomain-like"/>
    <property type="match status" value="1"/>
</dbReference>
<dbReference type="AlphaFoldDB" id="A0A7K1TY57"/>
<keyword evidence="7" id="KW-1185">Reference proteome</keyword>
<dbReference type="Proteomes" id="UP000461730">
    <property type="component" value="Unassembled WGS sequence"/>
</dbReference>
<accession>A0A7K1TY57</accession>